<comment type="catalytic activity">
    <reaction evidence="10">
        <text>D-ribose + ATP = D-ribose 5-phosphate + ADP + H(+)</text>
        <dbReference type="Rhea" id="RHEA:13697"/>
        <dbReference type="ChEBI" id="CHEBI:15378"/>
        <dbReference type="ChEBI" id="CHEBI:30616"/>
        <dbReference type="ChEBI" id="CHEBI:47013"/>
        <dbReference type="ChEBI" id="CHEBI:78346"/>
        <dbReference type="ChEBI" id="CHEBI:456216"/>
        <dbReference type="EC" id="2.7.1.15"/>
    </reaction>
</comment>
<dbReference type="InterPro" id="IPR011877">
    <property type="entry name" value="Ribokinase"/>
</dbReference>
<comment type="caution">
    <text evidence="12">The sequence shown here is derived from an EMBL/GenBank/DDBJ whole genome shotgun (WGS) entry which is preliminary data.</text>
</comment>
<dbReference type="EMBL" id="CANHGI010000002">
    <property type="protein sequence ID" value="CAI5443448.1"/>
    <property type="molecule type" value="Genomic_DNA"/>
</dbReference>
<comment type="subunit">
    <text evidence="10">Homodimer.</text>
</comment>
<feature type="binding site" evidence="10">
    <location>
        <position position="291"/>
    </location>
    <ligand>
        <name>K(+)</name>
        <dbReference type="ChEBI" id="CHEBI:29103"/>
    </ligand>
</feature>
<dbReference type="InterPro" id="IPR002139">
    <property type="entry name" value="Ribo/fructo_kinase"/>
</dbReference>
<dbReference type="GO" id="GO:0005634">
    <property type="term" value="C:nucleus"/>
    <property type="evidence" value="ECO:0007669"/>
    <property type="project" value="UniProtKB-SubCell"/>
</dbReference>
<name>A0A9P1IEM3_9PELO</name>
<evidence type="ECO:0000256" key="10">
    <source>
        <dbReference type="HAMAP-Rule" id="MF_03215"/>
    </source>
</evidence>
<keyword evidence="13" id="KW-1185">Reference proteome</keyword>
<dbReference type="Gene3D" id="3.40.1190.20">
    <property type="match status" value="1"/>
</dbReference>
<dbReference type="GO" id="GO:0004747">
    <property type="term" value="F:ribokinase activity"/>
    <property type="evidence" value="ECO:0007669"/>
    <property type="project" value="UniProtKB-UniRule"/>
</dbReference>
<feature type="binding site" evidence="10">
    <location>
        <position position="258"/>
    </location>
    <ligand>
        <name>substrate</name>
    </ligand>
</feature>
<feature type="active site" description="Proton acceptor" evidence="10">
    <location>
        <position position="258"/>
    </location>
</feature>
<protein>
    <recommendedName>
        <fullName evidence="10">Ribokinase</fullName>
        <shortName evidence="10">RK</shortName>
        <ecNumber evidence="10">2.7.1.15</ecNumber>
    </recommendedName>
</protein>
<dbReference type="PANTHER" id="PTHR10584:SF166">
    <property type="entry name" value="RIBOKINASE"/>
    <property type="match status" value="1"/>
</dbReference>
<dbReference type="EC" id="2.7.1.15" evidence="10"/>
<feature type="binding site" evidence="10">
    <location>
        <position position="294"/>
    </location>
    <ligand>
        <name>K(+)</name>
        <dbReference type="ChEBI" id="CHEBI:29103"/>
    </ligand>
</feature>
<evidence type="ECO:0000313" key="13">
    <source>
        <dbReference type="Proteomes" id="UP001152747"/>
    </source>
</evidence>
<evidence type="ECO:0000256" key="9">
    <source>
        <dbReference type="ARBA" id="ARBA00023277"/>
    </source>
</evidence>
<comment type="activity regulation">
    <text evidence="10">Activated by a monovalent cation that binds near, but not in, the active site. The most likely occupant of the site in vivo is potassium. Ion binding induces a conformational change that may alter substrate affinity.</text>
</comment>
<comment type="function">
    <text evidence="10">Catalyzes the phosphorylation of ribose at O-5 in a reaction requiring ATP and magnesium. The resulting D-ribose-5-phosphate can then be used either for sythesis of nucleotides, histidine, and tryptophan, or as a component of the pentose phosphate pathway.</text>
</comment>
<dbReference type="PANTHER" id="PTHR10584">
    <property type="entry name" value="SUGAR KINASE"/>
    <property type="match status" value="1"/>
</dbReference>
<dbReference type="InterPro" id="IPR011611">
    <property type="entry name" value="PfkB_dom"/>
</dbReference>
<keyword evidence="1 10" id="KW-0963">Cytoplasm</keyword>
<feature type="binding site" evidence="10">
    <location>
        <position position="254"/>
    </location>
    <ligand>
        <name>K(+)</name>
        <dbReference type="ChEBI" id="CHEBI:29103"/>
    </ligand>
</feature>
<comment type="similarity">
    <text evidence="10">Belongs to the carbohydrate kinase PfkB family. Ribokinase subfamily.</text>
</comment>
<keyword evidence="6 10" id="KW-0067">ATP-binding</keyword>
<dbReference type="GO" id="GO:0005524">
    <property type="term" value="F:ATP binding"/>
    <property type="evidence" value="ECO:0007669"/>
    <property type="project" value="UniProtKB-UniRule"/>
</dbReference>
<dbReference type="OrthoDB" id="415590at2759"/>
<feature type="binding site" evidence="10">
    <location>
        <position position="141"/>
    </location>
    <ligand>
        <name>substrate</name>
    </ligand>
</feature>
<evidence type="ECO:0000256" key="6">
    <source>
        <dbReference type="ARBA" id="ARBA00022840"/>
    </source>
</evidence>
<comment type="cofactor">
    <cofactor evidence="10">
        <name>Mg(2+)</name>
        <dbReference type="ChEBI" id="CHEBI:18420"/>
    </cofactor>
    <text evidence="10">Requires a divalent cation, most likely magnesium in vivo, as an electrophilic catalyst to aid phosphoryl group transfer. It is the chelate of the metal and the nucleotide that is the actual substrate.</text>
</comment>
<dbReference type="NCBIfam" id="TIGR02152">
    <property type="entry name" value="D_ribokin_bact"/>
    <property type="match status" value="1"/>
</dbReference>
<keyword evidence="2 10" id="KW-0808">Transferase</keyword>
<dbReference type="GO" id="GO:0005829">
    <property type="term" value="C:cytosol"/>
    <property type="evidence" value="ECO:0007669"/>
    <property type="project" value="TreeGrafter"/>
</dbReference>
<evidence type="ECO:0000259" key="11">
    <source>
        <dbReference type="Pfam" id="PF00294"/>
    </source>
</evidence>
<keyword evidence="4 10" id="KW-0547">Nucleotide-binding</keyword>
<evidence type="ECO:0000256" key="3">
    <source>
        <dbReference type="ARBA" id="ARBA00022723"/>
    </source>
</evidence>
<dbReference type="FunFam" id="3.40.1190.20:FF:000010">
    <property type="entry name" value="Ribokinase"/>
    <property type="match status" value="1"/>
</dbReference>
<evidence type="ECO:0000256" key="8">
    <source>
        <dbReference type="ARBA" id="ARBA00022958"/>
    </source>
</evidence>
<feature type="binding site" evidence="10">
    <location>
        <position position="300"/>
    </location>
    <ligand>
        <name>K(+)</name>
        <dbReference type="ChEBI" id="CHEBI:29103"/>
    </ligand>
</feature>
<dbReference type="Proteomes" id="UP001152747">
    <property type="component" value="Unassembled WGS sequence"/>
</dbReference>
<gene>
    <name evidence="12" type="ORF">CAMP_LOCUS6085</name>
</gene>
<evidence type="ECO:0000256" key="7">
    <source>
        <dbReference type="ARBA" id="ARBA00022842"/>
    </source>
</evidence>
<comment type="caution">
    <text evidence="10">Lacks conserved residue(s) required for the propagation of feature annotation.</text>
</comment>
<keyword evidence="7 10" id="KW-0460">Magnesium</keyword>
<feature type="binding site" evidence="10">
    <location>
        <position position="296"/>
    </location>
    <ligand>
        <name>K(+)</name>
        <dbReference type="ChEBI" id="CHEBI:29103"/>
    </ligand>
</feature>
<dbReference type="CDD" id="cd01174">
    <property type="entry name" value="ribokinase"/>
    <property type="match status" value="1"/>
</dbReference>
<organism evidence="12 13">
    <name type="scientific">Caenorhabditis angaria</name>
    <dbReference type="NCBI Taxonomy" id="860376"/>
    <lineage>
        <taxon>Eukaryota</taxon>
        <taxon>Metazoa</taxon>
        <taxon>Ecdysozoa</taxon>
        <taxon>Nematoda</taxon>
        <taxon>Chromadorea</taxon>
        <taxon>Rhabditida</taxon>
        <taxon>Rhabditina</taxon>
        <taxon>Rhabditomorpha</taxon>
        <taxon>Rhabditoidea</taxon>
        <taxon>Rhabditidae</taxon>
        <taxon>Peloderinae</taxon>
        <taxon>Caenorhabditis</taxon>
    </lineage>
</organism>
<accession>A0A9P1IEM3</accession>
<feature type="domain" description="Carbohydrate kinase PfkB" evidence="11">
    <location>
        <begin position="3"/>
        <end position="302"/>
    </location>
</feature>
<keyword evidence="9 10" id="KW-0119">Carbohydrate metabolism</keyword>
<evidence type="ECO:0000313" key="12">
    <source>
        <dbReference type="EMBL" id="CAI5443448.1"/>
    </source>
</evidence>
<dbReference type="InterPro" id="IPR029056">
    <property type="entry name" value="Ribokinase-like"/>
</dbReference>
<feature type="binding site" evidence="10">
    <location>
        <position position="186"/>
    </location>
    <ligand>
        <name>ATP</name>
        <dbReference type="ChEBI" id="CHEBI:30616"/>
    </ligand>
</feature>
<feature type="binding site" evidence="10">
    <location>
        <position position="252"/>
    </location>
    <ligand>
        <name>K(+)</name>
        <dbReference type="ChEBI" id="CHEBI:29103"/>
    </ligand>
</feature>
<feature type="binding site" evidence="10">
    <location>
        <begin position="12"/>
        <end position="14"/>
    </location>
    <ligand>
        <name>substrate</name>
    </ligand>
</feature>
<reference evidence="12" key="1">
    <citation type="submission" date="2022-11" db="EMBL/GenBank/DDBJ databases">
        <authorList>
            <person name="Kikuchi T."/>
        </authorList>
    </citation>
    <scope>NUCLEOTIDE SEQUENCE</scope>
    <source>
        <strain evidence="12">PS1010</strain>
    </source>
</reference>
<evidence type="ECO:0000256" key="5">
    <source>
        <dbReference type="ARBA" id="ARBA00022777"/>
    </source>
</evidence>
<dbReference type="AlphaFoldDB" id="A0A9P1IEM3"/>
<keyword evidence="8 10" id="KW-0630">Potassium</keyword>
<dbReference type="GO" id="GO:0019303">
    <property type="term" value="P:D-ribose catabolic process"/>
    <property type="evidence" value="ECO:0007669"/>
    <property type="project" value="UniProtKB-UniRule"/>
</dbReference>
<dbReference type="GO" id="GO:0046872">
    <property type="term" value="F:metal ion binding"/>
    <property type="evidence" value="ECO:0007669"/>
    <property type="project" value="UniProtKB-KW"/>
</dbReference>
<evidence type="ECO:0000256" key="2">
    <source>
        <dbReference type="ARBA" id="ARBA00022679"/>
    </source>
</evidence>
<comment type="pathway">
    <text evidence="10">Carbohydrate metabolism; D-ribose degradation; D-ribose 5-phosphate from beta-D-ribopyranose: step 2/2.</text>
</comment>
<evidence type="ECO:0000256" key="4">
    <source>
        <dbReference type="ARBA" id="ARBA00022741"/>
    </source>
</evidence>
<comment type="subcellular location">
    <subcellularLocation>
        <location evidence="10">Cytoplasm</location>
    </subcellularLocation>
    <subcellularLocation>
        <location evidence="10">Nucleus</location>
    </subcellularLocation>
</comment>
<keyword evidence="10" id="KW-0539">Nucleus</keyword>
<feature type="binding site" evidence="10">
    <location>
        <begin position="40"/>
        <end position="44"/>
    </location>
    <ligand>
        <name>substrate</name>
    </ligand>
</feature>
<evidence type="ECO:0000256" key="1">
    <source>
        <dbReference type="ARBA" id="ARBA00022490"/>
    </source>
</evidence>
<feature type="binding site" evidence="10">
    <location>
        <begin position="222"/>
        <end position="227"/>
    </location>
    <ligand>
        <name>ATP</name>
        <dbReference type="ChEBI" id="CHEBI:30616"/>
    </ligand>
</feature>
<dbReference type="PRINTS" id="PR00990">
    <property type="entry name" value="RIBOKINASE"/>
</dbReference>
<dbReference type="SUPFAM" id="SSF53613">
    <property type="entry name" value="Ribokinase-like"/>
    <property type="match status" value="1"/>
</dbReference>
<proteinExistence type="inferred from homology"/>
<sequence>MSKNVVIFGSIVQDLISYTERFPRPGESVRGSAFHAGAGGKGANQAVAAARLGANVTMIGMVGKDMFGDSNIESLRQNGVDTSGVGRSQEKHTATATITVNQEAENSIVVTLGANLDLLPEFADKSHSLLANSHLVLCQGEIPEAANRRAFEIARGNGAKTFLNPAPGDAKMDKSILSLTDIVCTNENEAEFITGIPQTTLEDAENAARKMLEMGPQIAIITLGAKGVLLAQTLNSKPDLKLIPVQKVEAIDTTGAGDCFCGSLAALLSLDGNLENVERATRCAAKLAALSVTRRGTQASYWKKGEILEKFPGFFEE</sequence>
<keyword evidence="5 10" id="KW-0418">Kinase</keyword>
<dbReference type="Pfam" id="PF00294">
    <property type="entry name" value="PfkB"/>
    <property type="match status" value="1"/>
</dbReference>
<dbReference type="HAMAP" id="MF_01987">
    <property type="entry name" value="Ribokinase"/>
    <property type="match status" value="1"/>
</dbReference>
<keyword evidence="3 10" id="KW-0479">Metal-binding</keyword>
<feature type="binding site" evidence="10">
    <location>
        <begin position="257"/>
        <end position="258"/>
    </location>
    <ligand>
        <name>ATP</name>
        <dbReference type="ChEBI" id="CHEBI:30616"/>
    </ligand>
</feature>